<dbReference type="Proteomes" id="UP000250123">
    <property type="component" value="Chromosome SHEWBE"/>
</dbReference>
<evidence type="ECO:0000313" key="2">
    <source>
        <dbReference type="Proteomes" id="UP000250123"/>
    </source>
</evidence>
<evidence type="ECO:0000313" key="1">
    <source>
        <dbReference type="EMBL" id="SQH74067.1"/>
    </source>
</evidence>
<organism evidence="1 2">
    <name type="scientific">Shewanella benthica</name>
    <dbReference type="NCBI Taxonomy" id="43661"/>
    <lineage>
        <taxon>Bacteria</taxon>
        <taxon>Pseudomonadati</taxon>
        <taxon>Pseudomonadota</taxon>
        <taxon>Gammaproteobacteria</taxon>
        <taxon>Alteromonadales</taxon>
        <taxon>Shewanellaceae</taxon>
        <taxon>Shewanella</taxon>
    </lineage>
</organism>
<dbReference type="KEGG" id="sbk:SHEWBE_0066"/>
<accession>A0A330M2Z4</accession>
<dbReference type="RefSeq" id="WP_112350769.1">
    <property type="nucleotide sequence ID" value="NZ_LS483452.1"/>
</dbReference>
<proteinExistence type="predicted"/>
<dbReference type="EMBL" id="LS483452">
    <property type="protein sequence ID" value="SQH74067.1"/>
    <property type="molecule type" value="Genomic_DNA"/>
</dbReference>
<gene>
    <name evidence="1" type="ORF">SHEWBE_0066</name>
</gene>
<dbReference type="AlphaFoldDB" id="A0A330M2Z4"/>
<sequence>MFKVSYPSANIKHALANEDGCTEDLYLDFFGNELNLCAMYEVTFNSKAEYDANTSYELYQVPESDIFTMANATKVLDTNEVSIMNGSIDTEAFTYGYTSCDNGTCGTTLLRLNQSDAQKPSSCQ</sequence>
<reference evidence="2" key="1">
    <citation type="submission" date="2018-06" db="EMBL/GenBank/DDBJ databases">
        <authorList>
            <person name="Cea G.-C."/>
            <person name="William W."/>
        </authorList>
    </citation>
    <scope>NUCLEOTIDE SEQUENCE [LARGE SCALE GENOMIC DNA]</scope>
    <source>
        <strain evidence="2">DB21MT-2</strain>
    </source>
</reference>
<name>A0A330M2Z4_9GAMM</name>
<protein>
    <submittedName>
        <fullName evidence="1">Uncharacterized protein</fullName>
    </submittedName>
</protein>